<dbReference type="Pfam" id="PF13245">
    <property type="entry name" value="AAA_19"/>
    <property type="match status" value="1"/>
</dbReference>
<dbReference type="SUPFAM" id="SSF52540">
    <property type="entry name" value="P-loop containing nucleoside triphosphate hydrolases"/>
    <property type="match status" value="1"/>
</dbReference>
<accession>A0ABX0SBT8</accession>
<comment type="caution">
    <text evidence="7">The sequence shown here is derived from an EMBL/GenBank/DDBJ whole genome shotgun (WGS) entry which is preliminary data.</text>
</comment>
<evidence type="ECO:0000313" key="8">
    <source>
        <dbReference type="Proteomes" id="UP000749311"/>
    </source>
</evidence>
<keyword evidence="1 5" id="KW-0547">Nucleotide-binding</keyword>
<dbReference type="EMBL" id="JAAMOZ010000001">
    <property type="protein sequence ID" value="NIH55456.1"/>
    <property type="molecule type" value="Genomic_DNA"/>
</dbReference>
<dbReference type="PANTHER" id="PTHR11070">
    <property type="entry name" value="UVRD / RECB / PCRA DNA HELICASE FAMILY MEMBER"/>
    <property type="match status" value="1"/>
</dbReference>
<keyword evidence="2 5" id="KW-0378">Hydrolase</keyword>
<proteinExistence type="predicted"/>
<dbReference type="GO" id="GO:0004386">
    <property type="term" value="F:helicase activity"/>
    <property type="evidence" value="ECO:0007669"/>
    <property type="project" value="UniProtKB-KW"/>
</dbReference>
<organism evidence="7 8">
    <name type="scientific">Brooklawnia cerclae</name>
    <dbReference type="NCBI Taxonomy" id="349934"/>
    <lineage>
        <taxon>Bacteria</taxon>
        <taxon>Bacillati</taxon>
        <taxon>Actinomycetota</taxon>
        <taxon>Actinomycetes</taxon>
        <taxon>Propionibacteriales</taxon>
        <taxon>Propionibacteriaceae</taxon>
        <taxon>Brooklawnia</taxon>
    </lineage>
</organism>
<evidence type="ECO:0000256" key="2">
    <source>
        <dbReference type="ARBA" id="ARBA00022801"/>
    </source>
</evidence>
<dbReference type="Proteomes" id="UP000749311">
    <property type="component" value="Unassembled WGS sequence"/>
</dbReference>
<keyword evidence="3 5" id="KW-0347">Helicase</keyword>
<keyword evidence="8" id="KW-1185">Reference proteome</keyword>
<evidence type="ECO:0000256" key="3">
    <source>
        <dbReference type="ARBA" id="ARBA00022806"/>
    </source>
</evidence>
<dbReference type="InterPro" id="IPR014016">
    <property type="entry name" value="UvrD-like_ATP-bd"/>
</dbReference>
<evidence type="ECO:0000313" key="7">
    <source>
        <dbReference type="EMBL" id="NIH55456.1"/>
    </source>
</evidence>
<dbReference type="Gene3D" id="3.40.50.300">
    <property type="entry name" value="P-loop containing nucleotide triphosphate hydrolases"/>
    <property type="match status" value="2"/>
</dbReference>
<dbReference type="InterPro" id="IPR000212">
    <property type="entry name" value="DNA_helicase_UvrD/REP"/>
</dbReference>
<reference evidence="7 8" key="1">
    <citation type="submission" date="2020-02" db="EMBL/GenBank/DDBJ databases">
        <title>Sequencing the genomes of 1000 actinobacteria strains.</title>
        <authorList>
            <person name="Klenk H.-P."/>
        </authorList>
    </citation>
    <scope>NUCLEOTIDE SEQUENCE [LARGE SCALE GENOMIC DNA]</scope>
    <source>
        <strain evidence="7 8">DSM 19609</strain>
    </source>
</reference>
<keyword evidence="4 5" id="KW-0067">ATP-binding</keyword>
<dbReference type="PROSITE" id="PS51198">
    <property type="entry name" value="UVRD_HELICASE_ATP_BIND"/>
    <property type="match status" value="1"/>
</dbReference>
<evidence type="ECO:0000256" key="1">
    <source>
        <dbReference type="ARBA" id="ARBA00022741"/>
    </source>
</evidence>
<dbReference type="RefSeq" id="WP_167163838.1">
    <property type="nucleotide sequence ID" value="NZ_BAAAOO010000012.1"/>
</dbReference>
<dbReference type="PANTHER" id="PTHR11070:SF45">
    <property type="entry name" value="DNA 3'-5' HELICASE"/>
    <property type="match status" value="1"/>
</dbReference>
<gene>
    <name evidence="7" type="ORF">FB473_000101</name>
</gene>
<evidence type="ECO:0000259" key="6">
    <source>
        <dbReference type="PROSITE" id="PS51198"/>
    </source>
</evidence>
<evidence type="ECO:0000256" key="5">
    <source>
        <dbReference type="PROSITE-ProRule" id="PRU00560"/>
    </source>
</evidence>
<protein>
    <submittedName>
        <fullName evidence="7">DNA helicase IV</fullName>
    </submittedName>
</protein>
<evidence type="ECO:0000256" key="4">
    <source>
        <dbReference type="ARBA" id="ARBA00022840"/>
    </source>
</evidence>
<feature type="binding site" evidence="5">
    <location>
        <begin position="197"/>
        <end position="204"/>
    </location>
    <ligand>
        <name>ATP</name>
        <dbReference type="ChEBI" id="CHEBI:30616"/>
    </ligand>
</feature>
<dbReference type="InterPro" id="IPR027417">
    <property type="entry name" value="P-loop_NTPase"/>
</dbReference>
<feature type="domain" description="UvrD-like helicase ATP-binding" evidence="6">
    <location>
        <begin position="176"/>
        <end position="438"/>
    </location>
</feature>
<sequence>MSEQGGVLPREQEVNRRYQEILAAMPEYTEIDGTRVRVPRAVRGPLTGRVRMRHPGDDEDDAFYIGPTHVSVDLGGGRETQVVSWAAPAAAAFFERHYDRGLVKVRRHFDAAAEGDALTKVWDEWLTERDGVAFEGDPDADAADHDGVENASLTAEDALRERLLAPRTPLTALLGTLQPEQYALVSADPAVSLVVQGHAGTGKTVVATHRAAWLTHAEREHRLGRVLLLGPTPTWAMHIAPVIAELGTPDTIVVRSLTQVLAELLGTDAQASRSTFDGADVVHATSEQLGRTLAVVVADQLRADPELTPARAYDAFLKTNRVAAPGGTRRDFAEWRETLPRTFDAAMNDMRLWPLLAYLVVLLSEPERHAHVIVDEAQDLRPLELLVLARLDAGTWTLIGDMRQRRTSYTPGTWKRVRKLLGIEEQPEKQLAGGYRSTQAIIDFAGSLLPRSDARRNPAVLGAGAPPRVVDASARGTDLPATVLDEALRLVDAHPDGVVAVITALVGDVAERASDQGWRTDASQVWRDESGRRFSLLTSEQARGLEFDALVVAEPAAFRERAGDLGPLYTALTRANLELTVVHRRSLPPALVRYIREHPDRF</sequence>
<name>A0ABX0SBT8_9ACTN</name>